<evidence type="ECO:0000313" key="3">
    <source>
        <dbReference type="Proteomes" id="UP001431693"/>
    </source>
</evidence>
<organism evidence="2 3">
    <name type="scientific">Kribbibacterium absianum</name>
    <dbReference type="NCBI Taxonomy" id="3044210"/>
    <lineage>
        <taxon>Bacteria</taxon>
        <taxon>Bacillati</taxon>
        <taxon>Actinomycetota</taxon>
        <taxon>Coriobacteriia</taxon>
        <taxon>Coriobacteriales</taxon>
        <taxon>Kribbibacteriaceae</taxon>
        <taxon>Kribbibacterium</taxon>
    </lineage>
</organism>
<gene>
    <name evidence="2" type="ORF">QJ043_07065</name>
</gene>
<dbReference type="RefSeq" id="WP_283712955.1">
    <property type="nucleotide sequence ID" value="NZ_JASJEW010000002.1"/>
</dbReference>
<evidence type="ECO:0000256" key="1">
    <source>
        <dbReference type="SAM" id="MobiDB-lite"/>
    </source>
</evidence>
<accession>A0ABT6ZM15</accession>
<comment type="caution">
    <text evidence="2">The sequence shown here is derived from an EMBL/GenBank/DDBJ whole genome shotgun (WGS) entry which is preliminary data.</text>
</comment>
<dbReference type="Proteomes" id="UP001431693">
    <property type="component" value="Unassembled WGS sequence"/>
</dbReference>
<sequence>MSKGNSGMFHGTRGNPQMKLPLGVGVARLPASRSQLDHIFRDARGHLSDTAANRSRLLSVANDHASFLGTDRYGTSWFARTEPDGTQLWVSVRNGVVQNGGQNQRKRKWSPVTGLNSSSHRKGKGNG</sequence>
<feature type="region of interest" description="Disordered" evidence="1">
    <location>
        <begin position="1"/>
        <end position="20"/>
    </location>
</feature>
<dbReference type="EMBL" id="JASJEX010000003">
    <property type="protein sequence ID" value="MDJ1129834.1"/>
    <property type="molecule type" value="Genomic_DNA"/>
</dbReference>
<proteinExistence type="predicted"/>
<keyword evidence="3" id="KW-1185">Reference proteome</keyword>
<evidence type="ECO:0000313" key="2">
    <source>
        <dbReference type="EMBL" id="MDJ1129834.1"/>
    </source>
</evidence>
<reference evidence="2" key="1">
    <citation type="submission" date="2023-05" db="EMBL/GenBank/DDBJ databases">
        <title>[olsenella] sp. nov., isolated from a pig farm feces dump.</title>
        <authorList>
            <person name="Chang Y.-H."/>
        </authorList>
    </citation>
    <scope>NUCLEOTIDE SEQUENCE</scope>
    <source>
        <strain evidence="2">YH-ols2217</strain>
    </source>
</reference>
<protein>
    <submittedName>
        <fullName evidence="2">Uncharacterized protein</fullName>
    </submittedName>
</protein>
<name>A0ABT6ZM15_9ACTN</name>
<feature type="region of interest" description="Disordered" evidence="1">
    <location>
        <begin position="93"/>
        <end position="127"/>
    </location>
</feature>